<evidence type="ECO:0000313" key="5">
    <source>
        <dbReference type="Proteomes" id="UP000264141"/>
    </source>
</evidence>
<name>A0A3D1JH05_9CHLR</name>
<dbReference type="InterPro" id="IPR029016">
    <property type="entry name" value="GAF-like_dom_sf"/>
</dbReference>
<dbReference type="PANTHER" id="PTHR43156:SF2">
    <property type="entry name" value="STAGE II SPORULATION PROTEIN E"/>
    <property type="match status" value="1"/>
</dbReference>
<dbReference type="Proteomes" id="UP000264141">
    <property type="component" value="Unassembled WGS sequence"/>
</dbReference>
<gene>
    <name evidence="4" type="ORF">DEQ80_08425</name>
</gene>
<feature type="transmembrane region" description="Helical" evidence="2">
    <location>
        <begin position="105"/>
        <end position="125"/>
    </location>
</feature>
<dbReference type="InterPro" id="IPR003018">
    <property type="entry name" value="GAF"/>
</dbReference>
<evidence type="ECO:0000259" key="3">
    <source>
        <dbReference type="SMART" id="SM00065"/>
    </source>
</evidence>
<dbReference type="InterPro" id="IPR052016">
    <property type="entry name" value="Bact_Sigma-Reg"/>
</dbReference>
<dbReference type="SUPFAM" id="SSF55781">
    <property type="entry name" value="GAF domain-like"/>
    <property type="match status" value="2"/>
</dbReference>
<feature type="transmembrane region" description="Helical" evidence="2">
    <location>
        <begin position="58"/>
        <end position="75"/>
    </location>
</feature>
<keyword evidence="1" id="KW-0378">Hydrolase</keyword>
<reference evidence="4 5" key="1">
    <citation type="journal article" date="2018" name="Nat. Biotechnol.">
        <title>A standardized bacterial taxonomy based on genome phylogeny substantially revises the tree of life.</title>
        <authorList>
            <person name="Parks D.H."/>
            <person name="Chuvochina M."/>
            <person name="Waite D.W."/>
            <person name="Rinke C."/>
            <person name="Skarshewski A."/>
            <person name="Chaumeil P.A."/>
            <person name="Hugenholtz P."/>
        </authorList>
    </citation>
    <scope>NUCLEOTIDE SEQUENCE [LARGE SCALE GENOMIC DNA]</scope>
    <source>
        <strain evidence="4">UBA8781</strain>
    </source>
</reference>
<dbReference type="PANTHER" id="PTHR43156">
    <property type="entry name" value="STAGE II SPORULATION PROTEIN E-RELATED"/>
    <property type="match status" value="1"/>
</dbReference>
<feature type="transmembrane region" description="Helical" evidence="2">
    <location>
        <begin position="166"/>
        <end position="185"/>
    </location>
</feature>
<comment type="caution">
    <text evidence="4">The sequence shown here is derived from an EMBL/GenBank/DDBJ whole genome shotgun (WGS) entry which is preliminary data.</text>
</comment>
<dbReference type="OrthoDB" id="153145at2"/>
<dbReference type="AlphaFoldDB" id="A0A3D1JH05"/>
<keyword evidence="2" id="KW-0812">Transmembrane</keyword>
<keyword evidence="2" id="KW-1133">Transmembrane helix</keyword>
<evidence type="ECO:0000256" key="1">
    <source>
        <dbReference type="ARBA" id="ARBA00022801"/>
    </source>
</evidence>
<proteinExistence type="predicted"/>
<organism evidence="4 5">
    <name type="scientific">Anaerolinea thermolimosa</name>
    <dbReference type="NCBI Taxonomy" id="229919"/>
    <lineage>
        <taxon>Bacteria</taxon>
        <taxon>Bacillati</taxon>
        <taxon>Chloroflexota</taxon>
        <taxon>Anaerolineae</taxon>
        <taxon>Anaerolineales</taxon>
        <taxon>Anaerolineaceae</taxon>
        <taxon>Anaerolinea</taxon>
    </lineage>
</organism>
<protein>
    <recommendedName>
        <fullName evidence="3">GAF domain-containing protein</fullName>
    </recommendedName>
</protein>
<dbReference type="SMART" id="SM00065">
    <property type="entry name" value="GAF"/>
    <property type="match status" value="1"/>
</dbReference>
<sequence>MSFLHSINPETIPDHLRDRDDLHLQREVVLQKAWMATFFAGLSAYLVWGYSISWNIDPGLQALIWAGLAGALFFTVNRRLSFQFRAIVLIAILATFSLSELLSRGLQGTGALFLLSVIGLATAFFGLRTGAIILLIAGVATGTAGWGAFIAAIPWLSQWFAPRTDLAAWVSLVFSLFLCGYYLLISIHQFSWEFSRVIQELRHSAQLMEQARNQSERQFRLRLEEMAHKNALLEAIGLVATKIVSETEPSSLLQTAVDTIQKQFLFYYVAIFLPDETREYAVLHAGSGEAGKIMLERHHSLKIGEVGIVGYVMSKGEPRISGNVEEDPAHYKNPYLPNTCSEMGIPMKMNGQVIGVLDVQSDHENAFSADDVEILQTIADQLAGALEKSRIFTQMRQTLEEVQERTRQSTRQSWQQHLRNSNRRFAFRYHNARVEPFQANPGEFTRVLWKKDAPTSTAHEDASQLALPIKLRGQVIGLVQVKFGTRQVSPEMVNLLEQAVERMALSLDNVRLVEEIQARAERERMVGEIASKVRSATDIESILKITASELGNSLGVSEVLVQLTPGGNRST</sequence>
<evidence type="ECO:0000256" key="2">
    <source>
        <dbReference type="SAM" id="Phobius"/>
    </source>
</evidence>
<feature type="transmembrane region" description="Helical" evidence="2">
    <location>
        <begin position="82"/>
        <end position="99"/>
    </location>
</feature>
<accession>A0A3D1JH05</accession>
<dbReference type="Pfam" id="PF13185">
    <property type="entry name" value="GAF_2"/>
    <property type="match status" value="1"/>
</dbReference>
<dbReference type="STRING" id="229919.GCA_001050195_01111"/>
<evidence type="ECO:0000313" key="4">
    <source>
        <dbReference type="EMBL" id="HCE17869.1"/>
    </source>
</evidence>
<dbReference type="GO" id="GO:0016791">
    <property type="term" value="F:phosphatase activity"/>
    <property type="evidence" value="ECO:0007669"/>
    <property type="project" value="TreeGrafter"/>
</dbReference>
<feature type="domain" description="GAF" evidence="3">
    <location>
        <begin position="248"/>
        <end position="396"/>
    </location>
</feature>
<dbReference type="Gene3D" id="3.30.450.40">
    <property type="match status" value="3"/>
</dbReference>
<keyword evidence="2" id="KW-0472">Membrane</keyword>
<feature type="transmembrane region" description="Helical" evidence="2">
    <location>
        <begin position="132"/>
        <end position="154"/>
    </location>
</feature>
<feature type="transmembrane region" description="Helical" evidence="2">
    <location>
        <begin position="33"/>
        <end position="52"/>
    </location>
</feature>
<dbReference type="RefSeq" id="WP_062190632.1">
    <property type="nucleotide sequence ID" value="NZ_DF967965.1"/>
</dbReference>
<dbReference type="EMBL" id="DPBP01000033">
    <property type="protein sequence ID" value="HCE17869.1"/>
    <property type="molecule type" value="Genomic_DNA"/>
</dbReference>